<dbReference type="InterPro" id="IPR027417">
    <property type="entry name" value="P-loop_NTPase"/>
</dbReference>
<dbReference type="EMBL" id="SNYJ01000009">
    <property type="protein sequence ID" value="TDQ38688.1"/>
    <property type="molecule type" value="Genomic_DNA"/>
</dbReference>
<dbReference type="PANTHER" id="PTHR32309">
    <property type="entry name" value="TYROSINE-PROTEIN KINASE"/>
    <property type="match status" value="1"/>
</dbReference>
<gene>
    <name evidence="11" type="ORF">EV213_10957</name>
</gene>
<dbReference type="InterPro" id="IPR005702">
    <property type="entry name" value="Wzc-like_C"/>
</dbReference>
<evidence type="ECO:0000256" key="2">
    <source>
        <dbReference type="ARBA" id="ARBA00011903"/>
    </source>
</evidence>
<evidence type="ECO:0000256" key="6">
    <source>
        <dbReference type="ARBA" id="ARBA00022840"/>
    </source>
</evidence>
<reference evidence="11 12" key="1">
    <citation type="submission" date="2019-03" db="EMBL/GenBank/DDBJ databases">
        <title>Genomic Encyclopedia of Type Strains, Phase IV (KMG-IV): sequencing the most valuable type-strain genomes for metagenomic binning, comparative biology and taxonomic classification.</title>
        <authorList>
            <person name="Goeker M."/>
        </authorList>
    </citation>
    <scope>NUCLEOTIDE SEQUENCE [LARGE SCALE GENOMIC DNA]</scope>
    <source>
        <strain evidence="11 12">DSM 28697</strain>
    </source>
</reference>
<dbReference type="Proteomes" id="UP000295632">
    <property type="component" value="Unassembled WGS sequence"/>
</dbReference>
<dbReference type="InterPro" id="IPR025669">
    <property type="entry name" value="AAA_dom"/>
</dbReference>
<evidence type="ECO:0000256" key="3">
    <source>
        <dbReference type="ARBA" id="ARBA00022679"/>
    </source>
</evidence>
<dbReference type="GO" id="GO:0005886">
    <property type="term" value="C:plasma membrane"/>
    <property type="evidence" value="ECO:0007669"/>
    <property type="project" value="TreeGrafter"/>
</dbReference>
<dbReference type="Gene3D" id="3.40.50.300">
    <property type="entry name" value="P-loop containing nucleotide triphosphate hydrolases"/>
    <property type="match status" value="1"/>
</dbReference>
<evidence type="ECO:0000256" key="7">
    <source>
        <dbReference type="ARBA" id="ARBA00023137"/>
    </source>
</evidence>
<accession>A0A4R6TXS0</accession>
<evidence type="ECO:0000256" key="9">
    <source>
        <dbReference type="SAM" id="MobiDB-lite"/>
    </source>
</evidence>
<evidence type="ECO:0000256" key="8">
    <source>
        <dbReference type="ARBA" id="ARBA00051245"/>
    </source>
</evidence>
<dbReference type="SUPFAM" id="SSF52540">
    <property type="entry name" value="P-loop containing nucleoside triphosphate hydrolases"/>
    <property type="match status" value="1"/>
</dbReference>
<keyword evidence="12" id="KW-1185">Reference proteome</keyword>
<protein>
    <recommendedName>
        <fullName evidence="2">non-specific protein-tyrosine kinase</fullName>
        <ecNumber evidence="2">2.7.10.2</ecNumber>
    </recommendedName>
</protein>
<dbReference type="EC" id="2.7.10.2" evidence="2"/>
<keyword evidence="7" id="KW-0829">Tyrosine-protein kinase</keyword>
<evidence type="ECO:0000313" key="12">
    <source>
        <dbReference type="Proteomes" id="UP000295632"/>
    </source>
</evidence>
<proteinExistence type="inferred from homology"/>
<keyword evidence="5" id="KW-0418">Kinase</keyword>
<evidence type="ECO:0000256" key="4">
    <source>
        <dbReference type="ARBA" id="ARBA00022741"/>
    </source>
</evidence>
<keyword evidence="4" id="KW-0547">Nucleotide-binding</keyword>
<evidence type="ECO:0000256" key="5">
    <source>
        <dbReference type="ARBA" id="ARBA00022777"/>
    </source>
</evidence>
<dbReference type="CDD" id="cd05387">
    <property type="entry name" value="BY-kinase"/>
    <property type="match status" value="1"/>
</dbReference>
<feature type="domain" description="AAA" evidence="10">
    <location>
        <begin position="58"/>
        <end position="187"/>
    </location>
</feature>
<evidence type="ECO:0000313" key="11">
    <source>
        <dbReference type="EMBL" id="TDQ38688.1"/>
    </source>
</evidence>
<dbReference type="GO" id="GO:0042802">
    <property type="term" value="F:identical protein binding"/>
    <property type="evidence" value="ECO:0007669"/>
    <property type="project" value="UniProtKB-ARBA"/>
</dbReference>
<comment type="caution">
    <text evidence="11">The sequence shown here is derived from an EMBL/GenBank/DDBJ whole genome shotgun (WGS) entry which is preliminary data.</text>
</comment>
<keyword evidence="6" id="KW-0067">ATP-binding</keyword>
<sequence length="233" mass="25351">MKRNNNQVKPLGRQLVTHHSPGSQAAEQFRTLRTNLSFATVDDDLRSVLVTSSVPEEGKSTTVANLAVVFAKQGKRVLLIDADLRKPTAHLTFLCDSMIGLTNMLTQQMPLAKAVQDTYVEGLSLLASGPLPPNPAELLASQQMKRVLEEAVGAYDIVFFDSPPVLPVTDAQILASLTDGVLLVLKSASIEKQKAKKSQDLLKQTGTPILGLVLNEKKQKKSDMYDYRAQGAL</sequence>
<dbReference type="FunFam" id="3.40.50.300:FF:000527">
    <property type="entry name" value="Tyrosine-protein kinase etk"/>
    <property type="match status" value="1"/>
</dbReference>
<feature type="region of interest" description="Disordered" evidence="9">
    <location>
        <begin position="1"/>
        <end position="24"/>
    </location>
</feature>
<name>A0A4R6TXS0_9BACI</name>
<dbReference type="RefSeq" id="WP_243740076.1">
    <property type="nucleotide sequence ID" value="NZ_SNYJ01000009.1"/>
</dbReference>
<dbReference type="NCBIfam" id="TIGR01007">
    <property type="entry name" value="eps_fam"/>
    <property type="match status" value="1"/>
</dbReference>
<evidence type="ECO:0000259" key="10">
    <source>
        <dbReference type="Pfam" id="PF13614"/>
    </source>
</evidence>
<dbReference type="InterPro" id="IPR050445">
    <property type="entry name" value="Bact_polysacc_biosynth/exp"/>
</dbReference>
<dbReference type="GO" id="GO:0004715">
    <property type="term" value="F:non-membrane spanning protein tyrosine kinase activity"/>
    <property type="evidence" value="ECO:0007669"/>
    <property type="project" value="UniProtKB-EC"/>
</dbReference>
<dbReference type="Pfam" id="PF13614">
    <property type="entry name" value="AAA_31"/>
    <property type="match status" value="1"/>
</dbReference>
<organism evidence="11 12">
    <name type="scientific">Aureibacillus halotolerans</name>
    <dbReference type="NCBI Taxonomy" id="1508390"/>
    <lineage>
        <taxon>Bacteria</taxon>
        <taxon>Bacillati</taxon>
        <taxon>Bacillota</taxon>
        <taxon>Bacilli</taxon>
        <taxon>Bacillales</taxon>
        <taxon>Bacillaceae</taxon>
        <taxon>Aureibacillus</taxon>
    </lineage>
</organism>
<evidence type="ECO:0000256" key="1">
    <source>
        <dbReference type="ARBA" id="ARBA00007316"/>
    </source>
</evidence>
<comment type="similarity">
    <text evidence="1">Belongs to the CpsD/CapB family.</text>
</comment>
<comment type="catalytic activity">
    <reaction evidence="8">
        <text>L-tyrosyl-[protein] + ATP = O-phospho-L-tyrosyl-[protein] + ADP + H(+)</text>
        <dbReference type="Rhea" id="RHEA:10596"/>
        <dbReference type="Rhea" id="RHEA-COMP:10136"/>
        <dbReference type="Rhea" id="RHEA-COMP:20101"/>
        <dbReference type="ChEBI" id="CHEBI:15378"/>
        <dbReference type="ChEBI" id="CHEBI:30616"/>
        <dbReference type="ChEBI" id="CHEBI:46858"/>
        <dbReference type="ChEBI" id="CHEBI:61978"/>
        <dbReference type="ChEBI" id="CHEBI:456216"/>
        <dbReference type="EC" id="2.7.10.2"/>
    </reaction>
</comment>
<dbReference type="GO" id="GO:0005524">
    <property type="term" value="F:ATP binding"/>
    <property type="evidence" value="ECO:0007669"/>
    <property type="project" value="UniProtKB-KW"/>
</dbReference>
<dbReference type="PANTHER" id="PTHR32309:SF13">
    <property type="entry name" value="FERRIC ENTEROBACTIN TRANSPORT PROTEIN FEPE"/>
    <property type="match status" value="1"/>
</dbReference>
<keyword evidence="3" id="KW-0808">Transferase</keyword>
<dbReference type="AlphaFoldDB" id="A0A4R6TXS0"/>